<feature type="region of interest" description="Disordered" evidence="1">
    <location>
        <begin position="29"/>
        <end position="84"/>
    </location>
</feature>
<keyword evidence="2" id="KW-0812">Transmembrane</keyword>
<feature type="transmembrane region" description="Helical" evidence="2">
    <location>
        <begin position="179"/>
        <end position="197"/>
    </location>
</feature>
<evidence type="ECO:0000313" key="3">
    <source>
        <dbReference type="EMBL" id="MFC5906087.1"/>
    </source>
</evidence>
<reference evidence="4" key="1">
    <citation type="journal article" date="2019" name="Int. J. Syst. Evol. Microbiol.">
        <title>The Global Catalogue of Microorganisms (GCM) 10K type strain sequencing project: providing services to taxonomists for standard genome sequencing and annotation.</title>
        <authorList>
            <consortium name="The Broad Institute Genomics Platform"/>
            <consortium name="The Broad Institute Genome Sequencing Center for Infectious Disease"/>
            <person name="Wu L."/>
            <person name="Ma J."/>
        </authorList>
    </citation>
    <scope>NUCLEOTIDE SEQUENCE [LARGE SCALE GENOMIC DNA]</scope>
    <source>
        <strain evidence="4">JCM 4816</strain>
    </source>
</reference>
<sequence>MSFVGAAGWADAPVTYGEPASLRERFANAEPTGPAGQTVARPLEPGPGGSLREAFANAEPTGPTGPAGPAGPAGQPTARPLEAAPGGSLREAFANAEPTGAPAAPAAPAAAAPAARRTGSPIIDPGVQPAALTAALGVLLALGSLLGRPGLLLPVVALQAVTAAGWFRLNGMWPARQGIALAFLGGLVADAAILVGAGTAAQAITGTLGAFFLLVLVLQIFRPSDPAERFAALTVSASATVVTLLAAGFLAAPAHADVLPGALGAAAAAAVSAVLRSPAKLGFVAGGFAAAALGGLVGALGGVGAGGGLFLGLAAGLCGLLGRRVAAFDWPSRFVHMTAGVALPLALAGPAVYLVGLLLAK</sequence>
<feature type="transmembrane region" description="Helical" evidence="2">
    <location>
        <begin position="203"/>
        <end position="221"/>
    </location>
</feature>
<keyword evidence="2" id="KW-0472">Membrane</keyword>
<evidence type="ECO:0000256" key="1">
    <source>
        <dbReference type="SAM" id="MobiDB-lite"/>
    </source>
</evidence>
<dbReference type="EMBL" id="JBHSQJ010000007">
    <property type="protein sequence ID" value="MFC5906087.1"/>
    <property type="molecule type" value="Genomic_DNA"/>
</dbReference>
<organism evidence="3 4">
    <name type="scientific">Streptacidiphilus monticola</name>
    <dbReference type="NCBI Taxonomy" id="2161674"/>
    <lineage>
        <taxon>Bacteria</taxon>
        <taxon>Bacillati</taxon>
        <taxon>Actinomycetota</taxon>
        <taxon>Actinomycetes</taxon>
        <taxon>Kitasatosporales</taxon>
        <taxon>Streptomycetaceae</taxon>
        <taxon>Streptacidiphilus</taxon>
    </lineage>
</organism>
<dbReference type="Proteomes" id="UP001596174">
    <property type="component" value="Unassembled WGS sequence"/>
</dbReference>
<gene>
    <name evidence="3" type="ORF">ACFP3V_02475</name>
</gene>
<evidence type="ECO:0008006" key="5">
    <source>
        <dbReference type="Google" id="ProtNLM"/>
    </source>
</evidence>
<keyword evidence="4" id="KW-1185">Reference proteome</keyword>
<feature type="transmembrane region" description="Helical" evidence="2">
    <location>
        <begin position="334"/>
        <end position="360"/>
    </location>
</feature>
<evidence type="ECO:0000256" key="2">
    <source>
        <dbReference type="SAM" id="Phobius"/>
    </source>
</evidence>
<feature type="transmembrane region" description="Helical" evidence="2">
    <location>
        <begin position="287"/>
        <end position="314"/>
    </location>
</feature>
<evidence type="ECO:0000313" key="4">
    <source>
        <dbReference type="Proteomes" id="UP001596174"/>
    </source>
</evidence>
<comment type="caution">
    <text evidence="3">The sequence shown here is derived from an EMBL/GenBank/DDBJ whole genome shotgun (WGS) entry which is preliminary data.</text>
</comment>
<keyword evidence="2" id="KW-1133">Transmembrane helix</keyword>
<feature type="compositionally biased region" description="Low complexity" evidence="1">
    <location>
        <begin position="70"/>
        <end position="80"/>
    </location>
</feature>
<protein>
    <recommendedName>
        <fullName evidence="5">Lysoplasmalogenase</fullName>
    </recommendedName>
</protein>
<accession>A0ABW1FW25</accession>
<dbReference type="RefSeq" id="WP_380579157.1">
    <property type="nucleotide sequence ID" value="NZ_JBHSQJ010000007.1"/>
</dbReference>
<feature type="transmembrane region" description="Helical" evidence="2">
    <location>
        <begin position="151"/>
        <end position="167"/>
    </location>
</feature>
<proteinExistence type="predicted"/>
<name>A0ABW1FW25_9ACTN</name>
<feature type="transmembrane region" description="Helical" evidence="2">
    <location>
        <begin position="230"/>
        <end position="252"/>
    </location>
</feature>